<gene>
    <name evidence="2" type="ORF">AZOBR_p340012</name>
</gene>
<dbReference type="KEGG" id="abs:AZOBR_p340012"/>
<geneLocation type="plasmid" evidence="2 3">
    <name>AZOBR_p3</name>
</geneLocation>
<organism evidence="2 3">
    <name type="scientific">Azospirillum baldaniorum</name>
    <dbReference type="NCBI Taxonomy" id="1064539"/>
    <lineage>
        <taxon>Bacteria</taxon>
        <taxon>Pseudomonadati</taxon>
        <taxon>Pseudomonadota</taxon>
        <taxon>Alphaproteobacteria</taxon>
        <taxon>Rhodospirillales</taxon>
        <taxon>Azospirillaceae</taxon>
        <taxon>Azospirillum</taxon>
    </lineage>
</organism>
<name>A0A9P1JZG8_9PROT</name>
<reference evidence="2 3" key="1">
    <citation type="journal article" date="2011" name="PLoS Genet.">
        <title>Azospirillum genomes reveal transition of bacteria from aquatic to terrestrial environments.</title>
        <authorList>
            <person name="Wisniewski-Dye F."/>
            <person name="Borziak K."/>
            <person name="Khalsa-Moyers G."/>
            <person name="Alexandre G."/>
            <person name="Sukharnikov L.O."/>
            <person name="Wuichet K."/>
            <person name="Hurst G.B."/>
            <person name="McDonald W.H."/>
            <person name="Robertson J.S."/>
            <person name="Barbe V."/>
            <person name="Calteau A."/>
            <person name="Rouy Z."/>
            <person name="Mangenot S."/>
            <person name="Prigent-Combaret C."/>
            <person name="Normand P."/>
            <person name="Boyer M."/>
            <person name="Siguier P."/>
            <person name="Dessaux Y."/>
            <person name="Elmerich C."/>
            <person name="Condemine G."/>
            <person name="Krishnen G."/>
            <person name="Kennedy I."/>
            <person name="Paterson A.H."/>
            <person name="Gonzalez V."/>
            <person name="Mavingui P."/>
            <person name="Zhulin I.B."/>
        </authorList>
    </citation>
    <scope>NUCLEOTIDE SEQUENCE [LARGE SCALE GENOMIC DNA]</scope>
    <source>
        <strain evidence="2 3">Sp245</strain>
    </source>
</reference>
<evidence type="ECO:0000313" key="3">
    <source>
        <dbReference type="Proteomes" id="UP000007319"/>
    </source>
</evidence>
<dbReference type="Proteomes" id="UP000007319">
    <property type="component" value="Plasmid AZOBR_p3"/>
</dbReference>
<keyword evidence="3" id="KW-1185">Reference proteome</keyword>
<evidence type="ECO:0000256" key="1">
    <source>
        <dbReference type="SAM" id="MobiDB-lite"/>
    </source>
</evidence>
<protein>
    <submittedName>
        <fullName evidence="2">Uncharacterized protein</fullName>
    </submittedName>
</protein>
<sequence>MFSTRTGHKGASRTERPTNLSTPLGMNGRPAVKSQPFPFPLTNVPCLILHL</sequence>
<dbReference type="AlphaFoldDB" id="A0A9P1JZG8"/>
<feature type="compositionally biased region" description="Basic residues" evidence="1">
    <location>
        <begin position="1"/>
        <end position="11"/>
    </location>
</feature>
<keyword evidence="2" id="KW-0614">Plasmid</keyword>
<feature type="region of interest" description="Disordered" evidence="1">
    <location>
        <begin position="1"/>
        <end position="35"/>
    </location>
</feature>
<dbReference type="EMBL" id="HE577330">
    <property type="protein sequence ID" value="CCD02774.1"/>
    <property type="molecule type" value="Genomic_DNA"/>
</dbReference>
<evidence type="ECO:0000313" key="2">
    <source>
        <dbReference type="EMBL" id="CCD02774.1"/>
    </source>
</evidence>
<accession>A0A9P1JZG8</accession>
<proteinExistence type="predicted"/>